<sequence length="74" mass="7804">MSPGSINADSFLIVSSTGLPAWTKIITLRGLLRRAINSSALMAPTRGKSPSNLARATVVSTFAGERLPTHTLKP</sequence>
<evidence type="ECO:0000313" key="1">
    <source>
        <dbReference type="EMBL" id="VEU42039.1"/>
    </source>
</evidence>
<dbReference type="Proteomes" id="UP000291116">
    <property type="component" value="Unassembled WGS sequence"/>
</dbReference>
<dbReference type="AlphaFoldDB" id="A0A448ZJ21"/>
<name>A0A448ZJ21_9STRA</name>
<gene>
    <name evidence="1" type="ORF">PSNMU_V1.4_AUG-EV-PASAV3_0090010</name>
</gene>
<accession>A0A448ZJ21</accession>
<reference evidence="1 2" key="1">
    <citation type="submission" date="2019-01" db="EMBL/GenBank/DDBJ databases">
        <authorList>
            <person name="Ferrante I. M."/>
        </authorList>
    </citation>
    <scope>NUCLEOTIDE SEQUENCE [LARGE SCALE GENOMIC DNA]</scope>
    <source>
        <strain evidence="1 2">B856</strain>
    </source>
</reference>
<organism evidence="1 2">
    <name type="scientific">Pseudo-nitzschia multistriata</name>
    <dbReference type="NCBI Taxonomy" id="183589"/>
    <lineage>
        <taxon>Eukaryota</taxon>
        <taxon>Sar</taxon>
        <taxon>Stramenopiles</taxon>
        <taxon>Ochrophyta</taxon>
        <taxon>Bacillariophyta</taxon>
        <taxon>Bacillariophyceae</taxon>
        <taxon>Bacillariophycidae</taxon>
        <taxon>Bacillariales</taxon>
        <taxon>Bacillariaceae</taxon>
        <taxon>Pseudo-nitzschia</taxon>
    </lineage>
</organism>
<keyword evidence="2" id="KW-1185">Reference proteome</keyword>
<dbReference type="EMBL" id="CAACVS010000406">
    <property type="protein sequence ID" value="VEU42039.1"/>
    <property type="molecule type" value="Genomic_DNA"/>
</dbReference>
<proteinExistence type="predicted"/>
<protein>
    <submittedName>
        <fullName evidence="1">Uncharacterized protein</fullName>
    </submittedName>
</protein>
<evidence type="ECO:0000313" key="2">
    <source>
        <dbReference type="Proteomes" id="UP000291116"/>
    </source>
</evidence>